<evidence type="ECO:0000313" key="1">
    <source>
        <dbReference type="EMBL" id="KAG2917429.1"/>
    </source>
</evidence>
<evidence type="ECO:0000313" key="2">
    <source>
        <dbReference type="Proteomes" id="UP000736787"/>
    </source>
</evidence>
<dbReference type="AlphaFoldDB" id="A0A8T1CB69"/>
<gene>
    <name evidence="1" type="ORF">PC117_g17442</name>
</gene>
<reference evidence="1" key="1">
    <citation type="submission" date="2018-10" db="EMBL/GenBank/DDBJ databases">
        <title>Effector identification in a new, highly contiguous assembly of the strawberry crown rot pathogen Phytophthora cactorum.</title>
        <authorList>
            <person name="Armitage A.D."/>
            <person name="Nellist C.F."/>
            <person name="Bates H."/>
            <person name="Vickerstaff R.J."/>
            <person name="Harrison R.J."/>
        </authorList>
    </citation>
    <scope>NUCLEOTIDE SEQUENCE</scope>
    <source>
        <strain evidence="1">4040</strain>
    </source>
</reference>
<proteinExistence type="predicted"/>
<accession>A0A8T1CB69</accession>
<dbReference type="Proteomes" id="UP000736787">
    <property type="component" value="Unassembled WGS sequence"/>
</dbReference>
<name>A0A8T1CB69_9STRA</name>
<comment type="caution">
    <text evidence="1">The sequence shown here is derived from an EMBL/GenBank/DDBJ whole genome shotgun (WGS) entry which is preliminary data.</text>
</comment>
<protein>
    <submittedName>
        <fullName evidence="1">Uncharacterized protein</fullName>
    </submittedName>
</protein>
<sequence>MPYEDSVLELVHVSLSMGLILRFGVCLVLFQLPTGVERVLTSIDTRLANMVSKREPKPNKTGNPNWATY</sequence>
<organism evidence="1 2">
    <name type="scientific">Phytophthora cactorum</name>
    <dbReference type="NCBI Taxonomy" id="29920"/>
    <lineage>
        <taxon>Eukaryota</taxon>
        <taxon>Sar</taxon>
        <taxon>Stramenopiles</taxon>
        <taxon>Oomycota</taxon>
        <taxon>Peronosporomycetes</taxon>
        <taxon>Peronosporales</taxon>
        <taxon>Peronosporaceae</taxon>
        <taxon>Phytophthora</taxon>
    </lineage>
</organism>
<dbReference type="EMBL" id="RCMK01000657">
    <property type="protein sequence ID" value="KAG2917429.1"/>
    <property type="molecule type" value="Genomic_DNA"/>
</dbReference>